<sequence>MIFNLTAFGEINSTFEVFNFNFEKFNIDLKGKLGLRLELTVKASGEFYAIFFEADYKLEASGQAESYIEPSATLGKDSKGIFLQHKTDFSGIRIVLIIKGQFGKSKTQIKKPFTIIGFTPDITYGITYII</sequence>
<dbReference type="Proteomes" id="UP000198034">
    <property type="component" value="Unassembled WGS sequence"/>
</dbReference>
<dbReference type="AlphaFoldDB" id="A0A246G705"/>
<name>A0A246G705_9FLAO</name>
<organism evidence="1 2">
    <name type="scientific">Flavobacterium columnare</name>
    <dbReference type="NCBI Taxonomy" id="996"/>
    <lineage>
        <taxon>Bacteria</taxon>
        <taxon>Pseudomonadati</taxon>
        <taxon>Bacteroidota</taxon>
        <taxon>Flavobacteriia</taxon>
        <taxon>Flavobacteriales</taxon>
        <taxon>Flavobacteriaceae</taxon>
        <taxon>Flavobacterium</taxon>
    </lineage>
</organism>
<evidence type="ECO:0000313" key="1">
    <source>
        <dbReference type="EMBL" id="OWP74019.1"/>
    </source>
</evidence>
<reference evidence="1 2" key="1">
    <citation type="journal article" date="2017" name="Infect. Genet. Evol.">
        <title>Comparative genome analysis of fish pathogen Flavobacterium columnare reveals extensive sequence diversity within the species.</title>
        <authorList>
            <person name="Kayansamruaj P."/>
            <person name="Dong H.T."/>
            <person name="Hirono I."/>
            <person name="Kondo H."/>
            <person name="Senapin S."/>
            <person name="Rodkhum C."/>
        </authorList>
    </citation>
    <scope>NUCLEOTIDE SEQUENCE [LARGE SCALE GENOMIC DNA]</scope>
    <source>
        <strain evidence="1 2">1214</strain>
    </source>
</reference>
<gene>
    <name evidence="1" type="ORF">BWK62_15255</name>
</gene>
<dbReference type="EMBL" id="MTCY01000116">
    <property type="protein sequence ID" value="OWP74019.1"/>
    <property type="molecule type" value="Genomic_DNA"/>
</dbReference>
<protein>
    <recommendedName>
        <fullName evidence="3">Outer membrane protein beta-barrel domain-containing protein</fullName>
    </recommendedName>
</protein>
<evidence type="ECO:0008006" key="3">
    <source>
        <dbReference type="Google" id="ProtNLM"/>
    </source>
</evidence>
<comment type="caution">
    <text evidence="1">The sequence shown here is derived from an EMBL/GenBank/DDBJ whole genome shotgun (WGS) entry which is preliminary data.</text>
</comment>
<accession>A0A246G705</accession>
<evidence type="ECO:0000313" key="2">
    <source>
        <dbReference type="Proteomes" id="UP000198034"/>
    </source>
</evidence>
<proteinExistence type="predicted"/>